<feature type="transmembrane region" description="Helical" evidence="8">
    <location>
        <begin position="262"/>
        <end position="281"/>
    </location>
</feature>
<feature type="domain" description="Ammonium transporter AmtB-like" evidence="9">
    <location>
        <begin position="1"/>
        <end position="384"/>
    </location>
</feature>
<dbReference type="Pfam" id="PF00909">
    <property type="entry name" value="Ammonium_transp"/>
    <property type="match status" value="1"/>
</dbReference>
<dbReference type="PANTHER" id="PTHR43029:SF10">
    <property type="entry name" value="AMMONIUM TRANSPORTER MEP2"/>
    <property type="match status" value="1"/>
</dbReference>
<sequence length="416" mass="43043">MTPALALFYGGLVRSKNVLSTFMHSFFALGLVTIQWVVIGYSLSFAPTVGGWIGGLDHMFLAGVGLEPRSGQTIPHILFMVYQLMFAIITPALISGAFAERVKFSSYVVFTLAWTTLVYDPLCHWVWGPGGWLGARGALDFAGGTVVHLSSGISALVFALVLGKRLGYPKQKMLPHDLTMTLLGAGMLWFGWFGFNAGSALTSGGLASLAFVNTHIAAGAGALAWATIEWVRHKKPSALGVASGLVAGLVAITPAAGFVGPMAGLGIGLAAGVVCYLGVLLKSRVGYDDALDAFGVHGIGGALGAVLTGVLASTVWNSAGQDGLAFGNTGLFIENLLSVVVAGVYAAGVSFVLLKIIDKVMGLRPAPEMEQEGLDITLHGEEAYATAGIGMRPAPDEVEPSAVKAPVVVAEVAPGE</sequence>
<dbReference type="NCBIfam" id="TIGR00836">
    <property type="entry name" value="amt"/>
    <property type="match status" value="1"/>
</dbReference>
<feature type="transmembrane region" description="Helical" evidence="8">
    <location>
        <begin position="106"/>
        <end position="127"/>
    </location>
</feature>
<evidence type="ECO:0000256" key="8">
    <source>
        <dbReference type="RuleBase" id="RU362002"/>
    </source>
</evidence>
<feature type="transmembrane region" description="Helical" evidence="8">
    <location>
        <begin position="73"/>
        <end position="94"/>
    </location>
</feature>
<feature type="transmembrane region" description="Helical" evidence="8">
    <location>
        <begin position="174"/>
        <end position="195"/>
    </location>
</feature>
<keyword evidence="7 8" id="KW-0924">Ammonia transport</keyword>
<feature type="transmembrane region" description="Helical" evidence="8">
    <location>
        <begin position="26"/>
        <end position="53"/>
    </location>
</feature>
<comment type="similarity">
    <text evidence="2 8">Belongs to the ammonia transporter channel (TC 1.A.11.2) family.</text>
</comment>
<feature type="transmembrane region" description="Helical" evidence="8">
    <location>
        <begin position="238"/>
        <end position="256"/>
    </location>
</feature>
<dbReference type="InterPro" id="IPR024041">
    <property type="entry name" value="NH4_transpt_AmtB-like_dom"/>
</dbReference>
<dbReference type="Gene3D" id="1.10.3430.10">
    <property type="entry name" value="Ammonium transporter AmtB like domains"/>
    <property type="match status" value="1"/>
</dbReference>
<dbReference type="SUPFAM" id="SSF111352">
    <property type="entry name" value="Ammonium transporter"/>
    <property type="match status" value="1"/>
</dbReference>
<dbReference type="AlphaFoldDB" id="A0A0F6YMB9"/>
<feature type="transmembrane region" description="Helical" evidence="8">
    <location>
        <begin position="336"/>
        <end position="354"/>
    </location>
</feature>
<evidence type="ECO:0000259" key="9">
    <source>
        <dbReference type="Pfam" id="PF00909"/>
    </source>
</evidence>
<gene>
    <name evidence="10" type="ORF">DB32_008415</name>
</gene>
<evidence type="ECO:0000256" key="5">
    <source>
        <dbReference type="ARBA" id="ARBA00022989"/>
    </source>
</evidence>
<keyword evidence="3 8" id="KW-0813">Transport</keyword>
<dbReference type="InterPro" id="IPR001905">
    <property type="entry name" value="Ammonium_transpt"/>
</dbReference>
<dbReference type="GO" id="GO:0008519">
    <property type="term" value="F:ammonium channel activity"/>
    <property type="evidence" value="ECO:0007669"/>
    <property type="project" value="InterPro"/>
</dbReference>
<keyword evidence="5 8" id="KW-1133">Transmembrane helix</keyword>
<feature type="transmembrane region" description="Helical" evidence="8">
    <location>
        <begin position="207"/>
        <end position="226"/>
    </location>
</feature>
<dbReference type="KEGG" id="samy:DB32_008415"/>
<keyword evidence="4 8" id="KW-0812">Transmembrane</keyword>
<dbReference type="EMBL" id="CP011125">
    <property type="protein sequence ID" value="AKF11266.1"/>
    <property type="molecule type" value="Genomic_DNA"/>
</dbReference>
<dbReference type="STRING" id="927083.DB32_008415"/>
<evidence type="ECO:0000313" key="10">
    <source>
        <dbReference type="EMBL" id="AKF11266.1"/>
    </source>
</evidence>
<keyword evidence="11" id="KW-1185">Reference proteome</keyword>
<proteinExistence type="inferred from homology"/>
<accession>A0A0F6YMB9</accession>
<feature type="transmembrane region" description="Helical" evidence="8">
    <location>
        <begin position="139"/>
        <end position="162"/>
    </location>
</feature>
<evidence type="ECO:0000256" key="3">
    <source>
        <dbReference type="ARBA" id="ARBA00022448"/>
    </source>
</evidence>
<reference evidence="10 11" key="1">
    <citation type="submission" date="2015-03" db="EMBL/GenBank/DDBJ databases">
        <title>Genome assembly of Sandaracinus amylolyticus DSM 53668.</title>
        <authorList>
            <person name="Sharma G."/>
            <person name="Subramanian S."/>
        </authorList>
    </citation>
    <scope>NUCLEOTIDE SEQUENCE [LARGE SCALE GENOMIC DNA]</scope>
    <source>
        <strain evidence="10 11">DSM 53668</strain>
    </source>
</reference>
<dbReference type="PROSITE" id="PS01219">
    <property type="entry name" value="AMMONIUM_TRANSP"/>
    <property type="match status" value="1"/>
</dbReference>
<evidence type="ECO:0000256" key="2">
    <source>
        <dbReference type="ARBA" id="ARBA00005887"/>
    </source>
</evidence>
<evidence type="ECO:0000313" key="11">
    <source>
        <dbReference type="Proteomes" id="UP000034883"/>
    </source>
</evidence>
<dbReference type="InterPro" id="IPR018047">
    <property type="entry name" value="Ammonium_transpt_CS"/>
</dbReference>
<evidence type="ECO:0000256" key="4">
    <source>
        <dbReference type="ARBA" id="ARBA00022692"/>
    </source>
</evidence>
<feature type="transmembrane region" description="Helical" evidence="8">
    <location>
        <begin position="293"/>
        <end position="316"/>
    </location>
</feature>
<dbReference type="InterPro" id="IPR029020">
    <property type="entry name" value="Ammonium/urea_transptr"/>
</dbReference>
<keyword evidence="6 8" id="KW-0472">Membrane</keyword>
<evidence type="ECO:0000256" key="6">
    <source>
        <dbReference type="ARBA" id="ARBA00023136"/>
    </source>
</evidence>
<dbReference type="Proteomes" id="UP000034883">
    <property type="component" value="Chromosome"/>
</dbReference>
<name>A0A0F6YMB9_9BACT</name>
<organism evidence="10 11">
    <name type="scientific">Sandaracinus amylolyticus</name>
    <dbReference type="NCBI Taxonomy" id="927083"/>
    <lineage>
        <taxon>Bacteria</taxon>
        <taxon>Pseudomonadati</taxon>
        <taxon>Myxococcota</taxon>
        <taxon>Polyangia</taxon>
        <taxon>Polyangiales</taxon>
        <taxon>Sandaracinaceae</taxon>
        <taxon>Sandaracinus</taxon>
    </lineage>
</organism>
<comment type="subcellular location">
    <subcellularLocation>
        <location evidence="8">Cell membrane</location>
        <topology evidence="8">Multi-pass membrane protein</topology>
    </subcellularLocation>
    <subcellularLocation>
        <location evidence="1">Membrane</location>
        <topology evidence="1">Multi-pass membrane protein</topology>
    </subcellularLocation>
</comment>
<dbReference type="PANTHER" id="PTHR43029">
    <property type="entry name" value="AMMONIUM TRANSPORTER MEP2"/>
    <property type="match status" value="1"/>
</dbReference>
<evidence type="ECO:0000256" key="7">
    <source>
        <dbReference type="ARBA" id="ARBA00023177"/>
    </source>
</evidence>
<protein>
    <recommendedName>
        <fullName evidence="8">Ammonium transporter</fullName>
    </recommendedName>
</protein>
<evidence type="ECO:0000256" key="1">
    <source>
        <dbReference type="ARBA" id="ARBA00004141"/>
    </source>
</evidence>
<dbReference type="GO" id="GO:0005886">
    <property type="term" value="C:plasma membrane"/>
    <property type="evidence" value="ECO:0007669"/>
    <property type="project" value="UniProtKB-SubCell"/>
</dbReference>